<keyword evidence="2" id="KW-1185">Reference proteome</keyword>
<dbReference type="OrthoDB" id="9803412at2"/>
<accession>A0A2M9A372</accession>
<dbReference type="AlphaFoldDB" id="A0A2M9A372"/>
<evidence type="ECO:0000313" key="1">
    <source>
        <dbReference type="EMBL" id="PJJ40129.1"/>
    </source>
</evidence>
<sequence>MAKQKKVWKSVALEKSNRSAADKIRDVLLTVAKGYHDAIDDAGQLYDVLADQFEKIEALKEDREVLEMLGWFMNCSAFFEIPESEEELEMAVEELFAAAVDKFVEKAKDFEDREYVMSLMHDLVVNSVGEEPRTELFLSTHDFLSAEELEKVMQEVVSTVTSHDLENEGEIYAGLMDFADGAGNPQQYEKFAYLADPEHSNKTHIDVANAYYVTDDLVNANRVLAEVKDPTGSDEEEFLDLKVGILFKEEKQKEALDLAEKLYEKFPKEYHLMSLCQVVSPKRKEELLDAHEKFRLTVYVSPDYVNMLATLGEFDRLEKYLDTYKNEIHMMDGQVREELANRLESLNRKDLAKKFRRI</sequence>
<evidence type="ECO:0000313" key="2">
    <source>
        <dbReference type="Proteomes" id="UP000231134"/>
    </source>
</evidence>
<dbReference type="Proteomes" id="UP000231134">
    <property type="component" value="Unassembled WGS sequence"/>
</dbReference>
<comment type="caution">
    <text evidence="1">The sequence shown here is derived from an EMBL/GenBank/DDBJ whole genome shotgun (WGS) entry which is preliminary data.</text>
</comment>
<organism evidence="1 2">
    <name type="scientific">Hallerella succinigenes</name>
    <dbReference type="NCBI Taxonomy" id="1896222"/>
    <lineage>
        <taxon>Bacteria</taxon>
        <taxon>Pseudomonadati</taxon>
        <taxon>Fibrobacterota</taxon>
        <taxon>Fibrobacteria</taxon>
        <taxon>Fibrobacterales</taxon>
        <taxon>Fibrobacteraceae</taxon>
        <taxon>Hallerella</taxon>
    </lineage>
</organism>
<reference evidence="1 2" key="1">
    <citation type="submission" date="2017-11" db="EMBL/GenBank/DDBJ databases">
        <title>Animal gut microbial communities from fecal samples from Wisconsin, USA.</title>
        <authorList>
            <person name="Neumann A."/>
        </authorList>
    </citation>
    <scope>NUCLEOTIDE SEQUENCE [LARGE SCALE GENOMIC DNA]</scope>
    <source>
        <strain evidence="1 2">UWS3</strain>
    </source>
</reference>
<gene>
    <name evidence="1" type="ORF">BGX16_0037</name>
</gene>
<protein>
    <submittedName>
        <fullName evidence="1">Uncharacterized protein</fullName>
    </submittedName>
</protein>
<dbReference type="RefSeq" id="WP_100424254.1">
    <property type="nucleotide sequence ID" value="NZ_PGEX01000001.1"/>
</dbReference>
<dbReference type="EMBL" id="PGEX01000001">
    <property type="protein sequence ID" value="PJJ40129.1"/>
    <property type="molecule type" value="Genomic_DNA"/>
</dbReference>
<proteinExistence type="predicted"/>
<name>A0A2M9A372_9BACT</name>